<accession>A0A2V5JVN3</accession>
<dbReference type="EMBL" id="QJVJ01000018">
    <property type="protein sequence ID" value="PYI50571.1"/>
    <property type="molecule type" value="Genomic_DNA"/>
</dbReference>
<dbReference type="InterPro" id="IPR007627">
    <property type="entry name" value="RNA_pol_sigma70_r2"/>
</dbReference>
<dbReference type="GO" id="GO:0003677">
    <property type="term" value="F:DNA binding"/>
    <property type="evidence" value="ECO:0007669"/>
    <property type="project" value="UniProtKB-KW"/>
</dbReference>
<evidence type="ECO:0000256" key="3">
    <source>
        <dbReference type="ARBA" id="ARBA00023082"/>
    </source>
</evidence>
<keyword evidence="2" id="KW-0805">Transcription regulation</keyword>
<keyword evidence="9" id="KW-1185">Reference proteome</keyword>
<dbReference type="PANTHER" id="PTHR43133:SF8">
    <property type="entry name" value="RNA POLYMERASE SIGMA FACTOR HI_1459-RELATED"/>
    <property type="match status" value="1"/>
</dbReference>
<dbReference type="Gene3D" id="1.10.1740.10">
    <property type="match status" value="1"/>
</dbReference>
<dbReference type="Pfam" id="PF04542">
    <property type="entry name" value="Sigma70_r2"/>
    <property type="match status" value="1"/>
</dbReference>
<evidence type="ECO:0000259" key="7">
    <source>
        <dbReference type="Pfam" id="PF08281"/>
    </source>
</evidence>
<name>A0A2V5JVN3_9BACL</name>
<dbReference type="InterPro" id="IPR014284">
    <property type="entry name" value="RNA_pol_sigma-70_dom"/>
</dbReference>
<dbReference type="GO" id="GO:0016987">
    <property type="term" value="F:sigma factor activity"/>
    <property type="evidence" value="ECO:0007669"/>
    <property type="project" value="UniProtKB-KW"/>
</dbReference>
<evidence type="ECO:0000256" key="4">
    <source>
        <dbReference type="ARBA" id="ARBA00023125"/>
    </source>
</evidence>
<organism evidence="8 9">
    <name type="scientific">Paenibacillus flagellatus</name>
    <dbReference type="NCBI Taxonomy" id="2211139"/>
    <lineage>
        <taxon>Bacteria</taxon>
        <taxon>Bacillati</taxon>
        <taxon>Bacillota</taxon>
        <taxon>Bacilli</taxon>
        <taxon>Bacillales</taxon>
        <taxon>Paenibacillaceae</taxon>
        <taxon>Paenibacillus</taxon>
    </lineage>
</organism>
<dbReference type="InterPro" id="IPR036388">
    <property type="entry name" value="WH-like_DNA-bd_sf"/>
</dbReference>
<dbReference type="AlphaFoldDB" id="A0A2V5JVN3"/>
<evidence type="ECO:0000256" key="1">
    <source>
        <dbReference type="ARBA" id="ARBA00010641"/>
    </source>
</evidence>
<proteinExistence type="inferred from homology"/>
<sequence>MDKTDLQLLGESTVDPWGRFIEIVRPFRSELWHYCKKLTGSPWDAEDLLQDTLLKSFASLSALSHREQPLQAKSFLFRVATNHWIDQCRRMKAKFVELEEGKLPENDAPDYLAVDEALEMLVRHLTPKQAAVFILMESFSFTAKETAELISATETSVHAMLHRARANLRKMNDSGHGNSLHRSQPPRPAVRPEIMRRFLDAFNRKDFVELANFLINEATFSFVSMSSSEYGKDTITKKSLNPYTGTKLQKDLFVYQKYLWGRPALIILIRTESGMMLNNINTLEWEKYKIARWNDYSFCRDFMKAAASELGLPLSDII</sequence>
<keyword evidence="3" id="KW-0731">Sigma factor</keyword>
<evidence type="ECO:0000256" key="2">
    <source>
        <dbReference type="ARBA" id="ARBA00023015"/>
    </source>
</evidence>
<dbReference type="OrthoDB" id="2381154at2"/>
<dbReference type="InterPro" id="IPR039425">
    <property type="entry name" value="RNA_pol_sigma-70-like"/>
</dbReference>
<evidence type="ECO:0000256" key="5">
    <source>
        <dbReference type="ARBA" id="ARBA00023163"/>
    </source>
</evidence>
<dbReference type="RefSeq" id="WP_110843585.1">
    <property type="nucleotide sequence ID" value="NZ_QJVJ01000018.1"/>
</dbReference>
<gene>
    <name evidence="8" type="ORF">DLM86_29155</name>
</gene>
<dbReference type="Proteomes" id="UP000247476">
    <property type="component" value="Unassembled WGS sequence"/>
</dbReference>
<feature type="domain" description="RNA polymerase sigma-70 region 2" evidence="6">
    <location>
        <begin position="24"/>
        <end position="90"/>
    </location>
</feature>
<comment type="similarity">
    <text evidence="1">Belongs to the sigma-70 factor family. ECF subfamily.</text>
</comment>
<dbReference type="InterPro" id="IPR013324">
    <property type="entry name" value="RNA_pol_sigma_r3/r4-like"/>
</dbReference>
<dbReference type="NCBIfam" id="TIGR02937">
    <property type="entry name" value="sigma70-ECF"/>
    <property type="match status" value="1"/>
</dbReference>
<evidence type="ECO:0000313" key="8">
    <source>
        <dbReference type="EMBL" id="PYI50571.1"/>
    </source>
</evidence>
<dbReference type="PANTHER" id="PTHR43133">
    <property type="entry name" value="RNA POLYMERASE ECF-TYPE SIGMA FACTO"/>
    <property type="match status" value="1"/>
</dbReference>
<keyword evidence="5" id="KW-0804">Transcription</keyword>
<reference evidence="8 9" key="1">
    <citation type="submission" date="2018-05" db="EMBL/GenBank/DDBJ databases">
        <title>Paenibacillus flagellatus sp. nov., isolated from selenium mineral soil.</title>
        <authorList>
            <person name="Dai X."/>
        </authorList>
    </citation>
    <scope>NUCLEOTIDE SEQUENCE [LARGE SCALE GENOMIC DNA]</scope>
    <source>
        <strain evidence="8 9">DXL2</strain>
    </source>
</reference>
<keyword evidence="4" id="KW-0238">DNA-binding</keyword>
<feature type="domain" description="RNA polymerase sigma factor 70 region 4 type 2" evidence="7">
    <location>
        <begin position="116"/>
        <end position="168"/>
    </location>
</feature>
<comment type="caution">
    <text evidence="8">The sequence shown here is derived from an EMBL/GenBank/DDBJ whole genome shotgun (WGS) entry which is preliminary data.</text>
</comment>
<evidence type="ECO:0008006" key="10">
    <source>
        <dbReference type="Google" id="ProtNLM"/>
    </source>
</evidence>
<dbReference type="GO" id="GO:0006352">
    <property type="term" value="P:DNA-templated transcription initiation"/>
    <property type="evidence" value="ECO:0007669"/>
    <property type="project" value="InterPro"/>
</dbReference>
<evidence type="ECO:0000313" key="9">
    <source>
        <dbReference type="Proteomes" id="UP000247476"/>
    </source>
</evidence>
<dbReference type="InterPro" id="IPR013249">
    <property type="entry name" value="RNA_pol_sigma70_r4_t2"/>
</dbReference>
<dbReference type="SUPFAM" id="SSF88946">
    <property type="entry name" value="Sigma2 domain of RNA polymerase sigma factors"/>
    <property type="match status" value="1"/>
</dbReference>
<evidence type="ECO:0000259" key="6">
    <source>
        <dbReference type="Pfam" id="PF04542"/>
    </source>
</evidence>
<protein>
    <recommendedName>
        <fullName evidence="10">RNA polymerase sigma factor</fullName>
    </recommendedName>
</protein>
<dbReference type="InterPro" id="IPR013325">
    <property type="entry name" value="RNA_pol_sigma_r2"/>
</dbReference>
<dbReference type="Gene3D" id="1.10.10.10">
    <property type="entry name" value="Winged helix-like DNA-binding domain superfamily/Winged helix DNA-binding domain"/>
    <property type="match status" value="1"/>
</dbReference>
<dbReference type="Pfam" id="PF08281">
    <property type="entry name" value="Sigma70_r4_2"/>
    <property type="match status" value="1"/>
</dbReference>
<dbReference type="SUPFAM" id="SSF88659">
    <property type="entry name" value="Sigma3 and sigma4 domains of RNA polymerase sigma factors"/>
    <property type="match status" value="1"/>
</dbReference>